<organism evidence="3 4">
    <name type="scientific">Flavobacterium arsenatis</name>
    <dbReference type="NCBI Taxonomy" id="1484332"/>
    <lineage>
        <taxon>Bacteria</taxon>
        <taxon>Pseudomonadati</taxon>
        <taxon>Bacteroidota</taxon>
        <taxon>Flavobacteriia</taxon>
        <taxon>Flavobacteriales</taxon>
        <taxon>Flavobacteriaceae</taxon>
        <taxon>Flavobacterium</taxon>
    </lineage>
</organism>
<dbReference type="InterPro" id="IPR007759">
    <property type="entry name" value="Asxl_HARE-HTH"/>
</dbReference>
<keyword evidence="1" id="KW-0804">Transcription</keyword>
<comment type="caution">
    <text evidence="3">The sequence shown here is derived from an EMBL/GenBank/DDBJ whole genome shotgun (WGS) entry which is preliminary data.</text>
</comment>
<name>A0ABU1TR31_9FLAO</name>
<evidence type="ECO:0000256" key="1">
    <source>
        <dbReference type="ARBA" id="ARBA00023163"/>
    </source>
</evidence>
<dbReference type="RefSeq" id="WP_310026966.1">
    <property type="nucleotide sequence ID" value="NZ_JAVDVI010000010.1"/>
</dbReference>
<feature type="domain" description="HTH HARE-type" evidence="2">
    <location>
        <begin position="1"/>
        <end position="75"/>
    </location>
</feature>
<dbReference type="EMBL" id="JAVDVI010000010">
    <property type="protein sequence ID" value="MDR6968403.1"/>
    <property type="molecule type" value="Genomic_DNA"/>
</dbReference>
<protein>
    <recommendedName>
        <fullName evidence="2">HTH HARE-type domain-containing protein</fullName>
    </recommendedName>
</protein>
<keyword evidence="4" id="KW-1185">Reference proteome</keyword>
<sequence>MTIKEALITVLDNYNGTLTYLEVLDKINEHQYVDWTNAKTPGDTVAAQLGRFIRHNDTRIKRVKGKRGYEYYSSKFEKEINLSEILKTENLIEIKLPTTSKTYQERHLHKLLSSYLNSQNIFSKTIFHEKSANSKDDYQKWIHPDMIGINFLNLQNKASNALMKIINKDDAFDLISYEIKREIKSDYELKKCYFQAVSNSSWANYGYLVAFEISKNLISEMERLSQSFGIGVIELKANPYESKILFVSKYRELDFKTIDKLCEINPDFERFISQTETTLNAPEKYLKATRKEFIDFCDKYFEKDSEIEIYCKEHNIPFEDDKNM</sequence>
<accession>A0ABU1TR31</accession>
<dbReference type="Proteomes" id="UP001255185">
    <property type="component" value="Unassembled WGS sequence"/>
</dbReference>
<proteinExistence type="predicted"/>
<evidence type="ECO:0000313" key="4">
    <source>
        <dbReference type="Proteomes" id="UP001255185"/>
    </source>
</evidence>
<evidence type="ECO:0000313" key="3">
    <source>
        <dbReference type="EMBL" id="MDR6968403.1"/>
    </source>
</evidence>
<dbReference type="Pfam" id="PF05066">
    <property type="entry name" value="HARE-HTH"/>
    <property type="match status" value="1"/>
</dbReference>
<evidence type="ECO:0000259" key="2">
    <source>
        <dbReference type="PROSITE" id="PS51913"/>
    </source>
</evidence>
<gene>
    <name evidence="3" type="ORF">J2X31_002426</name>
</gene>
<reference evidence="3 4" key="1">
    <citation type="submission" date="2023-07" db="EMBL/GenBank/DDBJ databases">
        <title>Sorghum-associated microbial communities from plants grown in Nebraska, USA.</title>
        <authorList>
            <person name="Schachtman D."/>
        </authorList>
    </citation>
    <scope>NUCLEOTIDE SEQUENCE [LARGE SCALE GENOMIC DNA]</scope>
    <source>
        <strain evidence="3 4">3773</strain>
    </source>
</reference>
<dbReference type="PROSITE" id="PS51913">
    <property type="entry name" value="HTH_HARE"/>
    <property type="match status" value="1"/>
</dbReference>